<keyword evidence="8" id="KW-1185">Reference proteome</keyword>
<keyword evidence="4 6" id="KW-1133">Transmembrane helix</keyword>
<comment type="subcellular location">
    <subcellularLocation>
        <location evidence="1">Cell membrane</location>
    </subcellularLocation>
</comment>
<dbReference type="EMBL" id="JAAEDH010000018">
    <property type="protein sequence ID" value="MBR0656390.1"/>
    <property type="molecule type" value="Genomic_DNA"/>
</dbReference>
<dbReference type="InterPro" id="IPR022781">
    <property type="entry name" value="Flagellar_biosynth_FliO"/>
</dbReference>
<dbReference type="GO" id="GO:0044781">
    <property type="term" value="P:bacterial-type flagellum organization"/>
    <property type="evidence" value="ECO:0007669"/>
    <property type="project" value="InterPro"/>
</dbReference>
<protein>
    <recommendedName>
        <fullName evidence="9">Flagellar biosynthetic protein FliO</fullName>
    </recommendedName>
</protein>
<keyword evidence="3 6" id="KW-0812">Transmembrane</keyword>
<evidence type="ECO:0008006" key="9">
    <source>
        <dbReference type="Google" id="ProtNLM"/>
    </source>
</evidence>
<comment type="caution">
    <text evidence="7">The sequence shown here is derived from an EMBL/GenBank/DDBJ whole genome shotgun (WGS) entry which is preliminary data.</text>
</comment>
<evidence type="ECO:0000313" key="7">
    <source>
        <dbReference type="EMBL" id="MBR0656390.1"/>
    </source>
</evidence>
<dbReference type="Proteomes" id="UP001196068">
    <property type="component" value="Unassembled WGS sequence"/>
</dbReference>
<dbReference type="RefSeq" id="WP_211875239.1">
    <property type="nucleotide sequence ID" value="NZ_JAAEDH010000018.1"/>
</dbReference>
<keyword evidence="2" id="KW-1003">Cell membrane</keyword>
<keyword evidence="5 6" id="KW-0472">Membrane</keyword>
<reference evidence="7" key="2">
    <citation type="journal article" date="2021" name="Syst. Appl. Microbiol.">
        <title>Roseomonas hellenica sp. nov., isolated from roots of wild-growing Alkanna tinctoria.</title>
        <authorList>
            <person name="Rat A."/>
            <person name="Naranjo H.D."/>
            <person name="Lebbe L."/>
            <person name="Cnockaert M."/>
            <person name="Krigas N."/>
            <person name="Grigoriadou K."/>
            <person name="Maloupa E."/>
            <person name="Willems A."/>
        </authorList>
    </citation>
    <scope>NUCLEOTIDE SEQUENCE</scope>
    <source>
        <strain evidence="7">LMG 28251</strain>
    </source>
</reference>
<feature type="transmembrane region" description="Helical" evidence="6">
    <location>
        <begin position="6"/>
        <end position="25"/>
    </location>
</feature>
<evidence type="ECO:0000256" key="1">
    <source>
        <dbReference type="ARBA" id="ARBA00004236"/>
    </source>
</evidence>
<sequence length="87" mass="9337">MLLETTQWIWAAGALIAMVALMLLLGRAARLTGLAPRGGGQRLRVEESLALDARRRLTLVRIDGRAMVLLTGGATDLCLGWVPETAP</sequence>
<dbReference type="Pfam" id="PF04347">
    <property type="entry name" value="FliO"/>
    <property type="match status" value="1"/>
</dbReference>
<name>A0AAF1K5E3_9PROT</name>
<evidence type="ECO:0000256" key="5">
    <source>
        <dbReference type="ARBA" id="ARBA00023136"/>
    </source>
</evidence>
<evidence type="ECO:0000313" key="8">
    <source>
        <dbReference type="Proteomes" id="UP001196068"/>
    </source>
</evidence>
<evidence type="ECO:0000256" key="6">
    <source>
        <dbReference type="SAM" id="Phobius"/>
    </source>
</evidence>
<proteinExistence type="predicted"/>
<evidence type="ECO:0000256" key="4">
    <source>
        <dbReference type="ARBA" id="ARBA00022989"/>
    </source>
</evidence>
<dbReference type="GO" id="GO:0016020">
    <property type="term" value="C:membrane"/>
    <property type="evidence" value="ECO:0007669"/>
    <property type="project" value="InterPro"/>
</dbReference>
<evidence type="ECO:0000256" key="3">
    <source>
        <dbReference type="ARBA" id="ARBA00022692"/>
    </source>
</evidence>
<gene>
    <name evidence="7" type="ORF">GXW79_15005</name>
</gene>
<reference evidence="7" key="1">
    <citation type="submission" date="2020-01" db="EMBL/GenBank/DDBJ databases">
        <authorList>
            <person name="Rat A."/>
        </authorList>
    </citation>
    <scope>NUCLEOTIDE SEQUENCE</scope>
    <source>
        <strain evidence="7">LMG 28251</strain>
    </source>
</reference>
<evidence type="ECO:0000256" key="2">
    <source>
        <dbReference type="ARBA" id="ARBA00022475"/>
    </source>
</evidence>
<organism evidence="7 8">
    <name type="scientific">Plastoroseomonas arctica</name>
    <dbReference type="NCBI Taxonomy" id="1509237"/>
    <lineage>
        <taxon>Bacteria</taxon>
        <taxon>Pseudomonadati</taxon>
        <taxon>Pseudomonadota</taxon>
        <taxon>Alphaproteobacteria</taxon>
        <taxon>Acetobacterales</taxon>
        <taxon>Acetobacteraceae</taxon>
        <taxon>Plastoroseomonas</taxon>
    </lineage>
</organism>
<accession>A0AAF1K5E3</accession>
<dbReference type="AlphaFoldDB" id="A0AAF1K5E3"/>